<dbReference type="EMBL" id="WITC01000025">
    <property type="protein sequence ID" value="MQX14082.1"/>
    <property type="molecule type" value="Genomic_DNA"/>
</dbReference>
<evidence type="ECO:0000313" key="3">
    <source>
        <dbReference type="Proteomes" id="UP000439983"/>
    </source>
</evidence>
<dbReference type="RefSeq" id="WP_153437173.1">
    <property type="nucleotide sequence ID" value="NZ_JACIGA010000005.1"/>
</dbReference>
<evidence type="ECO:0000256" key="1">
    <source>
        <dbReference type="SAM" id="MobiDB-lite"/>
    </source>
</evidence>
<keyword evidence="3" id="KW-1185">Reference proteome</keyword>
<dbReference type="OrthoDB" id="8357043at2"/>
<dbReference type="Proteomes" id="UP000439983">
    <property type="component" value="Unassembled WGS sequence"/>
</dbReference>
<proteinExistence type="predicted"/>
<evidence type="ECO:0000313" key="2">
    <source>
        <dbReference type="EMBL" id="MQX14082.1"/>
    </source>
</evidence>
<gene>
    <name evidence="2" type="ORF">GHK62_04720</name>
</gene>
<organism evidence="2 3">
    <name type="scientific">Sinorhizobium terangae</name>
    <dbReference type="NCBI Taxonomy" id="110322"/>
    <lineage>
        <taxon>Bacteria</taxon>
        <taxon>Pseudomonadati</taxon>
        <taxon>Pseudomonadota</taxon>
        <taxon>Alphaproteobacteria</taxon>
        <taxon>Hyphomicrobiales</taxon>
        <taxon>Rhizobiaceae</taxon>
        <taxon>Sinorhizobium/Ensifer group</taxon>
        <taxon>Sinorhizobium</taxon>
    </lineage>
</organism>
<accession>A0A6N7L8N5</accession>
<feature type="compositionally biased region" description="Basic and acidic residues" evidence="1">
    <location>
        <begin position="60"/>
        <end position="71"/>
    </location>
</feature>
<sequence>MTDTPLKDFRADNSITTDDDLKIGALADGLASGSVNAPNGDCDATSHRSIADGNNVSSKVDAKATSGDHDNYPSVSEPPALDDTTGIGNVGVTANLTFNLGEDLSFGLNLDRILEHSLNAVGNDTGFTIVQANSLADQDHAYSVKMNNANPDNAPHTDGGHAESGDGMHFGTSSDWDLKVGHELDASAKADASATLAGGEFHQEIVQGANLLSNAVDVNVVGGDLHVTSIGQDSDG</sequence>
<name>A0A6N7L8N5_SINTE</name>
<feature type="region of interest" description="Disordered" evidence="1">
    <location>
        <begin position="46"/>
        <end position="86"/>
    </location>
</feature>
<reference evidence="2 3" key="1">
    <citation type="journal article" date="2013" name="Genome Biol.">
        <title>Comparative genomics of the core and accessory genomes of 48 Sinorhizobium strains comprising five genospecies.</title>
        <authorList>
            <person name="Sugawara M."/>
            <person name="Epstein B."/>
            <person name="Badgley B.D."/>
            <person name="Unno T."/>
            <person name="Xu L."/>
            <person name="Reese J."/>
            <person name="Gyaneshwar P."/>
            <person name="Denny R."/>
            <person name="Mudge J."/>
            <person name="Bharti A.K."/>
            <person name="Farmer A.D."/>
            <person name="May G.D."/>
            <person name="Woodward J.E."/>
            <person name="Medigue C."/>
            <person name="Vallenet D."/>
            <person name="Lajus A."/>
            <person name="Rouy Z."/>
            <person name="Martinez-Vaz B."/>
            <person name="Tiffin P."/>
            <person name="Young N.D."/>
            <person name="Sadowsky M.J."/>
        </authorList>
    </citation>
    <scope>NUCLEOTIDE SEQUENCE [LARGE SCALE GENOMIC DNA]</scope>
    <source>
        <strain evidence="2 3">USDA4894</strain>
    </source>
</reference>
<dbReference type="AlphaFoldDB" id="A0A6N7L8N5"/>
<protein>
    <recommendedName>
        <fullName evidence="4">Fibrinogen-binding protein</fullName>
    </recommendedName>
</protein>
<evidence type="ECO:0008006" key="4">
    <source>
        <dbReference type="Google" id="ProtNLM"/>
    </source>
</evidence>
<comment type="caution">
    <text evidence="2">The sequence shown here is derived from an EMBL/GenBank/DDBJ whole genome shotgun (WGS) entry which is preliminary data.</text>
</comment>